<dbReference type="GO" id="GO:0019144">
    <property type="term" value="F:ADP-sugar diphosphatase activity"/>
    <property type="evidence" value="ECO:0007669"/>
    <property type="project" value="TreeGrafter"/>
</dbReference>
<dbReference type="GO" id="GO:0006753">
    <property type="term" value="P:nucleoside phosphate metabolic process"/>
    <property type="evidence" value="ECO:0007669"/>
    <property type="project" value="TreeGrafter"/>
</dbReference>
<evidence type="ECO:0000256" key="13">
    <source>
        <dbReference type="PIRSR" id="PIRSR604385-2"/>
    </source>
</evidence>
<dbReference type="GO" id="GO:0005829">
    <property type="term" value="C:cytosol"/>
    <property type="evidence" value="ECO:0007669"/>
    <property type="project" value="TreeGrafter"/>
</dbReference>
<dbReference type="GO" id="GO:0019693">
    <property type="term" value="P:ribose phosphate metabolic process"/>
    <property type="evidence" value="ECO:0007669"/>
    <property type="project" value="TreeGrafter"/>
</dbReference>
<dbReference type="InterPro" id="IPR020084">
    <property type="entry name" value="NUDIX_hydrolase_CS"/>
</dbReference>
<feature type="binding site" evidence="13">
    <location>
        <position position="123"/>
    </location>
    <ligand>
        <name>Mg(2+)</name>
        <dbReference type="ChEBI" id="CHEBI:18420"/>
        <label>1</label>
    </ligand>
</feature>
<comment type="cofactor">
    <cofactor evidence="1 13">
        <name>Mg(2+)</name>
        <dbReference type="ChEBI" id="CHEBI:18420"/>
    </cofactor>
</comment>
<evidence type="ECO:0000256" key="2">
    <source>
        <dbReference type="ARBA" id="ARBA00007482"/>
    </source>
</evidence>
<gene>
    <name evidence="15" type="primary">nudF</name>
    <name evidence="15" type="ORF">COB20_13360</name>
</gene>
<dbReference type="AlphaFoldDB" id="A0A2A4WZJ5"/>
<keyword evidence="6 15" id="KW-0378">Hydrolase</keyword>
<evidence type="ECO:0000256" key="10">
    <source>
        <dbReference type="ARBA" id="ARBA00030308"/>
    </source>
</evidence>
<dbReference type="PROSITE" id="PS00893">
    <property type="entry name" value="NUDIX_BOX"/>
    <property type="match status" value="1"/>
</dbReference>
<evidence type="ECO:0000313" key="15">
    <source>
        <dbReference type="EMBL" id="PCI75255.1"/>
    </source>
</evidence>
<evidence type="ECO:0000256" key="4">
    <source>
        <dbReference type="ARBA" id="ARBA00013297"/>
    </source>
</evidence>
<sequence length="220" mass="24902">MSHSSIQNPKHGSKIFDDKDVEIISRSLEHDGFLRIEHLQLRHRLFSGAWSEVLMRELQLKDPAVGVLLFDPDRDALLLVRQFRVGMFSDTSGHSDEVLGWPLEIVAGMVSSTEQYEEVALRESKEESNCVPTDLIKICEYYNSPGGSNEKIILFCGRIDSRNAGGVYGLTEEHEDIEVQVLSYADAMGLIDSGEINNAMTIIALQWLQLHRRELLDSWN</sequence>
<dbReference type="SUPFAM" id="SSF55811">
    <property type="entry name" value="Nudix"/>
    <property type="match status" value="1"/>
</dbReference>
<reference evidence="16" key="1">
    <citation type="submission" date="2017-08" db="EMBL/GenBank/DDBJ databases">
        <title>A dynamic microbial community with high functional redundancy inhabits the cold, oxic subseafloor aquifer.</title>
        <authorList>
            <person name="Tully B.J."/>
            <person name="Wheat C.G."/>
            <person name="Glazer B.T."/>
            <person name="Huber J.A."/>
        </authorList>
    </citation>
    <scope>NUCLEOTIDE SEQUENCE [LARGE SCALE GENOMIC DNA]</scope>
</reference>
<evidence type="ECO:0000256" key="6">
    <source>
        <dbReference type="ARBA" id="ARBA00022801"/>
    </source>
</evidence>
<dbReference type="GO" id="GO:0047631">
    <property type="term" value="F:ADP-ribose diphosphatase activity"/>
    <property type="evidence" value="ECO:0007669"/>
    <property type="project" value="UniProtKB-EC"/>
</dbReference>
<feature type="domain" description="Nudix hydrolase" evidence="14">
    <location>
        <begin position="60"/>
        <end position="204"/>
    </location>
</feature>
<protein>
    <recommendedName>
        <fullName evidence="4">ADP-ribose pyrophosphatase</fullName>
        <ecNumber evidence="3">3.6.1.13</ecNumber>
    </recommendedName>
    <alternativeName>
        <fullName evidence="9">ADP-ribose diphosphatase</fullName>
    </alternativeName>
    <alternativeName>
        <fullName evidence="11">ADP-ribose phosphohydrolase</fullName>
    </alternativeName>
    <alternativeName>
        <fullName evidence="10">Adenosine diphosphoribose pyrophosphatase</fullName>
    </alternativeName>
</protein>
<evidence type="ECO:0000259" key="14">
    <source>
        <dbReference type="PROSITE" id="PS51462"/>
    </source>
</evidence>
<evidence type="ECO:0000256" key="3">
    <source>
        <dbReference type="ARBA" id="ARBA00012453"/>
    </source>
</evidence>
<feature type="binding site" evidence="13">
    <location>
        <position position="107"/>
    </location>
    <ligand>
        <name>Mg(2+)</name>
        <dbReference type="ChEBI" id="CHEBI:18420"/>
        <label>1</label>
    </ligand>
</feature>
<dbReference type="NCBIfam" id="TIGR00052">
    <property type="entry name" value="nudix-type nucleoside diphosphatase, YffH/AdpP family"/>
    <property type="match status" value="1"/>
</dbReference>
<comment type="similarity">
    <text evidence="2">Belongs to the Nudix hydrolase family. NudF subfamily.</text>
</comment>
<dbReference type="Proteomes" id="UP000218767">
    <property type="component" value="Unassembled WGS sequence"/>
</dbReference>
<dbReference type="PROSITE" id="PS51462">
    <property type="entry name" value="NUDIX"/>
    <property type="match status" value="1"/>
</dbReference>
<evidence type="ECO:0000256" key="11">
    <source>
        <dbReference type="ARBA" id="ARBA00033056"/>
    </source>
</evidence>
<evidence type="ECO:0000256" key="12">
    <source>
        <dbReference type="ARBA" id="ARBA00049546"/>
    </source>
</evidence>
<dbReference type="CDD" id="cd24155">
    <property type="entry name" value="NUDIX_ADPRase"/>
    <property type="match status" value="1"/>
</dbReference>
<evidence type="ECO:0000256" key="9">
    <source>
        <dbReference type="ARBA" id="ARBA00030162"/>
    </source>
</evidence>
<evidence type="ECO:0000256" key="5">
    <source>
        <dbReference type="ARBA" id="ARBA00022723"/>
    </source>
</evidence>
<keyword evidence="5 13" id="KW-0479">Metal-binding</keyword>
<dbReference type="EC" id="3.6.1.13" evidence="3"/>
<dbReference type="InterPro" id="IPR000086">
    <property type="entry name" value="NUDIX_hydrolase_dom"/>
</dbReference>
<comment type="catalytic activity">
    <reaction evidence="12">
        <text>ADP-D-ribose + H2O = D-ribose 5-phosphate + AMP + 2 H(+)</text>
        <dbReference type="Rhea" id="RHEA:10412"/>
        <dbReference type="ChEBI" id="CHEBI:15377"/>
        <dbReference type="ChEBI" id="CHEBI:15378"/>
        <dbReference type="ChEBI" id="CHEBI:57967"/>
        <dbReference type="ChEBI" id="CHEBI:78346"/>
        <dbReference type="ChEBI" id="CHEBI:456215"/>
        <dbReference type="EC" id="3.6.1.13"/>
    </reaction>
</comment>
<comment type="caution">
    <text evidence="15">The sequence shown here is derived from an EMBL/GenBank/DDBJ whole genome shotgun (WGS) entry which is preliminary data.</text>
</comment>
<keyword evidence="7 13" id="KW-0460">Magnesium</keyword>
<evidence type="ECO:0000313" key="16">
    <source>
        <dbReference type="Proteomes" id="UP000218767"/>
    </source>
</evidence>
<dbReference type="Gene3D" id="3.90.79.10">
    <property type="entry name" value="Nucleoside Triphosphate Pyrophosphohydrolase"/>
    <property type="match status" value="1"/>
</dbReference>
<dbReference type="GO" id="GO:0046872">
    <property type="term" value="F:metal ion binding"/>
    <property type="evidence" value="ECO:0007669"/>
    <property type="project" value="UniProtKB-KW"/>
</dbReference>
<dbReference type="PANTHER" id="PTHR11839:SF5">
    <property type="entry name" value="ADP-RIBOSE PYROPHOSPHATASE"/>
    <property type="match status" value="1"/>
</dbReference>
<evidence type="ECO:0000256" key="1">
    <source>
        <dbReference type="ARBA" id="ARBA00001946"/>
    </source>
</evidence>
<accession>A0A2A4WZJ5</accession>
<comment type="function">
    <text evidence="8">Acts on ADP-mannose and ADP-glucose as well as ADP-ribose. Prevents glycogen biosynthesis. The reaction catalyzed by this enzyme is a limiting step of the gluconeogenic process.</text>
</comment>
<proteinExistence type="inferred from homology"/>
<dbReference type="PANTHER" id="PTHR11839">
    <property type="entry name" value="UDP/ADP-SUGAR PYROPHOSPHATASE"/>
    <property type="match status" value="1"/>
</dbReference>
<feature type="binding site" evidence="13">
    <location>
        <position position="127"/>
    </location>
    <ligand>
        <name>Mg(2+)</name>
        <dbReference type="ChEBI" id="CHEBI:18420"/>
        <label>1</label>
    </ligand>
</feature>
<evidence type="ECO:0000256" key="8">
    <source>
        <dbReference type="ARBA" id="ARBA00025164"/>
    </source>
</evidence>
<dbReference type="Pfam" id="PF00293">
    <property type="entry name" value="NUDIX"/>
    <property type="match status" value="1"/>
</dbReference>
<dbReference type="EMBL" id="NVUL01000079">
    <property type="protein sequence ID" value="PCI75255.1"/>
    <property type="molecule type" value="Genomic_DNA"/>
</dbReference>
<feature type="binding site" evidence="13">
    <location>
        <position position="175"/>
    </location>
    <ligand>
        <name>Mg(2+)</name>
        <dbReference type="ChEBI" id="CHEBI:18420"/>
        <label>1</label>
    </ligand>
</feature>
<evidence type="ECO:0000256" key="7">
    <source>
        <dbReference type="ARBA" id="ARBA00022842"/>
    </source>
</evidence>
<organism evidence="15 16">
    <name type="scientific">SAR86 cluster bacterium</name>
    <dbReference type="NCBI Taxonomy" id="2030880"/>
    <lineage>
        <taxon>Bacteria</taxon>
        <taxon>Pseudomonadati</taxon>
        <taxon>Pseudomonadota</taxon>
        <taxon>Gammaproteobacteria</taxon>
        <taxon>SAR86 cluster</taxon>
    </lineage>
</organism>
<name>A0A2A4WZJ5_9GAMM</name>
<dbReference type="InterPro" id="IPR004385">
    <property type="entry name" value="NDP_pyrophosphatase"/>
</dbReference>
<dbReference type="InterPro" id="IPR015797">
    <property type="entry name" value="NUDIX_hydrolase-like_dom_sf"/>
</dbReference>